<evidence type="ECO:0000313" key="4">
    <source>
        <dbReference type="WBParaSite" id="nRc.2.0.1.t33756-RA"/>
    </source>
</evidence>
<feature type="compositionally biased region" description="Basic and acidic residues" evidence="1">
    <location>
        <begin position="83"/>
        <end position="95"/>
    </location>
</feature>
<dbReference type="OMA" id="TINCCIN"/>
<keyword evidence="2" id="KW-1133">Transmembrane helix</keyword>
<keyword evidence="2" id="KW-0472">Membrane</keyword>
<dbReference type="AlphaFoldDB" id="A0A915K4V9"/>
<feature type="transmembrane region" description="Helical" evidence="2">
    <location>
        <begin position="227"/>
        <end position="246"/>
    </location>
</feature>
<accession>A0A915K4V9</accession>
<dbReference type="Pfam" id="PF03268">
    <property type="entry name" value="DUF267"/>
    <property type="match status" value="1"/>
</dbReference>
<feature type="transmembrane region" description="Helical" evidence="2">
    <location>
        <begin position="275"/>
        <end position="299"/>
    </location>
</feature>
<dbReference type="PANTHER" id="PTHR34492">
    <property type="entry name" value="GUSTATORY RECEPTOR FAMILY"/>
    <property type="match status" value="1"/>
</dbReference>
<feature type="compositionally biased region" description="Polar residues" evidence="1">
    <location>
        <begin position="106"/>
        <end position="118"/>
    </location>
</feature>
<feature type="transmembrane region" description="Helical" evidence="2">
    <location>
        <begin position="325"/>
        <end position="347"/>
    </location>
</feature>
<sequence>MSLEIAEYTRWGANVRRAQSKMGAKENTVKAIKKLFVMSDREPSPTLIDNSRRKPAVTLAGENDEDDDDYRLPDDTVNTDYRSTVENEKIADNHHQRPSKKKNRQNRSSISNKNSQENIKQKEKPRTVTASDLESQLTCDDDKTQNLNFYKVFRYFCVLVGIWIADDKLDVGAYESGRRRFFRRTMVFLRRIYTLFVTSVFFVCAMGSMRFWFIGEQGFSLQKIQCLILSVWLLCGLTSMIFVLYWQLDGKLRRHSIFLLQATNQEGTKNFRLRLYMTSTLIFLTLVTLIVNFNIFMAYHKMNDEPWSKIPVVKRLMFDQPKSQFFVIFALFYCAFSFVCALCVFHLTCTVDGLEFKFLNWLMTREQKMSRQTTTKYLDKHAQLTSLVSSANQIFKFYILAKFCFLMPSFVLNLYALIILKSFATTIDMLILISWLLICLITILTLTVPPSMIHSQCIRTSEILYEKIDLHVLSSDKRSSTTVAISSDKYLSLSKNLKL</sequence>
<feature type="transmembrane region" description="Helical" evidence="2">
    <location>
        <begin position="192"/>
        <end position="215"/>
    </location>
</feature>
<keyword evidence="3" id="KW-1185">Reference proteome</keyword>
<feature type="compositionally biased region" description="Basic residues" evidence="1">
    <location>
        <begin position="96"/>
        <end position="105"/>
    </location>
</feature>
<name>A0A915K4V9_ROMCU</name>
<organism evidence="3 4">
    <name type="scientific">Romanomermis culicivorax</name>
    <name type="common">Nematode worm</name>
    <dbReference type="NCBI Taxonomy" id="13658"/>
    <lineage>
        <taxon>Eukaryota</taxon>
        <taxon>Metazoa</taxon>
        <taxon>Ecdysozoa</taxon>
        <taxon>Nematoda</taxon>
        <taxon>Enoplea</taxon>
        <taxon>Dorylaimia</taxon>
        <taxon>Mermithida</taxon>
        <taxon>Mermithoidea</taxon>
        <taxon>Mermithidae</taxon>
        <taxon>Romanomermis</taxon>
    </lineage>
</organism>
<evidence type="ECO:0000256" key="2">
    <source>
        <dbReference type="SAM" id="Phobius"/>
    </source>
</evidence>
<dbReference type="WBParaSite" id="nRc.2.0.1.t33756-RA">
    <property type="protein sequence ID" value="nRc.2.0.1.t33756-RA"/>
    <property type="gene ID" value="nRc.2.0.1.g33756"/>
</dbReference>
<dbReference type="PANTHER" id="PTHR34492:SF2">
    <property type="entry name" value="G PROTEIN-COUPLED RECEPTOR"/>
    <property type="match status" value="1"/>
</dbReference>
<feature type="transmembrane region" description="Helical" evidence="2">
    <location>
        <begin position="430"/>
        <end position="449"/>
    </location>
</feature>
<evidence type="ECO:0000313" key="3">
    <source>
        <dbReference type="Proteomes" id="UP000887565"/>
    </source>
</evidence>
<keyword evidence="2" id="KW-0812">Transmembrane</keyword>
<proteinExistence type="predicted"/>
<evidence type="ECO:0000256" key="1">
    <source>
        <dbReference type="SAM" id="MobiDB-lite"/>
    </source>
</evidence>
<feature type="region of interest" description="Disordered" evidence="1">
    <location>
        <begin position="42"/>
        <end position="135"/>
    </location>
</feature>
<protein>
    <submittedName>
        <fullName evidence="4">Gustatory receptor</fullName>
    </submittedName>
</protein>
<dbReference type="Proteomes" id="UP000887565">
    <property type="component" value="Unplaced"/>
</dbReference>
<dbReference type="InterPro" id="IPR004950">
    <property type="entry name" value="DUF267_CAE_spp"/>
</dbReference>
<reference evidence="4" key="1">
    <citation type="submission" date="2022-11" db="UniProtKB">
        <authorList>
            <consortium name="WormBaseParasite"/>
        </authorList>
    </citation>
    <scope>IDENTIFICATION</scope>
</reference>
<feature type="transmembrane region" description="Helical" evidence="2">
    <location>
        <begin position="397"/>
        <end position="418"/>
    </location>
</feature>